<keyword evidence="8 9" id="KW-0368">Histidine biosynthesis</keyword>
<comment type="caution">
    <text evidence="11">The sequence shown here is derived from an EMBL/GenBank/DDBJ whole genome shotgun (WGS) entry which is preliminary data.</text>
</comment>
<dbReference type="InterPro" id="IPR005861">
    <property type="entry name" value="HisP_aminotrans"/>
</dbReference>
<evidence type="ECO:0000256" key="2">
    <source>
        <dbReference type="ARBA" id="ARBA00007970"/>
    </source>
</evidence>
<dbReference type="NCBIfam" id="TIGR01141">
    <property type="entry name" value="hisC"/>
    <property type="match status" value="1"/>
</dbReference>
<dbReference type="CDD" id="cd00609">
    <property type="entry name" value="AAT_like"/>
    <property type="match status" value="1"/>
</dbReference>
<evidence type="ECO:0000256" key="8">
    <source>
        <dbReference type="ARBA" id="ARBA00023102"/>
    </source>
</evidence>
<dbReference type="Gene3D" id="3.40.640.10">
    <property type="entry name" value="Type I PLP-dependent aspartate aminotransferase-like (Major domain)"/>
    <property type="match status" value="1"/>
</dbReference>
<dbReference type="Pfam" id="PF00155">
    <property type="entry name" value="Aminotran_1_2"/>
    <property type="match status" value="1"/>
</dbReference>
<dbReference type="GO" id="GO:0000105">
    <property type="term" value="P:L-histidine biosynthetic process"/>
    <property type="evidence" value="ECO:0007669"/>
    <property type="project" value="UniProtKB-UniRule"/>
</dbReference>
<evidence type="ECO:0000256" key="4">
    <source>
        <dbReference type="ARBA" id="ARBA00022576"/>
    </source>
</evidence>
<evidence type="ECO:0000313" key="12">
    <source>
        <dbReference type="Proteomes" id="UP000298324"/>
    </source>
</evidence>
<dbReference type="RefSeq" id="WP_134217973.1">
    <property type="nucleotide sequence ID" value="NZ_QFGA01000003.1"/>
</dbReference>
<comment type="pathway">
    <text evidence="9">Amino-acid biosynthesis; L-histidine biosynthesis; L-histidine from 5-phospho-alpha-D-ribose 1-diphosphate: step 7/9.</text>
</comment>
<organism evidence="11 12">
    <name type="scientific">Pelotomaculum schinkii</name>
    <dbReference type="NCBI Taxonomy" id="78350"/>
    <lineage>
        <taxon>Bacteria</taxon>
        <taxon>Bacillati</taxon>
        <taxon>Bacillota</taxon>
        <taxon>Clostridia</taxon>
        <taxon>Eubacteriales</taxon>
        <taxon>Desulfotomaculaceae</taxon>
        <taxon>Pelotomaculum</taxon>
    </lineage>
</organism>
<dbReference type="InterPro" id="IPR015422">
    <property type="entry name" value="PyrdxlP-dep_Trfase_small"/>
</dbReference>
<reference evidence="11 12" key="1">
    <citation type="journal article" date="2018" name="Environ. Microbiol.">
        <title>Novel energy conservation strategies and behaviour of Pelotomaculum schinkii driving syntrophic propionate catabolism.</title>
        <authorList>
            <person name="Hidalgo-Ahumada C.A.P."/>
            <person name="Nobu M.K."/>
            <person name="Narihiro T."/>
            <person name="Tamaki H."/>
            <person name="Liu W.T."/>
            <person name="Kamagata Y."/>
            <person name="Stams A.J.M."/>
            <person name="Imachi H."/>
            <person name="Sousa D.Z."/>
        </authorList>
    </citation>
    <scope>NUCLEOTIDE SEQUENCE [LARGE SCALE GENOMIC DNA]</scope>
    <source>
        <strain evidence="11 12">HH</strain>
    </source>
</reference>
<evidence type="ECO:0000313" key="11">
    <source>
        <dbReference type="EMBL" id="TEB04648.1"/>
    </source>
</evidence>
<sequence>MTTVFNAASLVREELKGLLPYQAPYYPSVLKLDANENPYPFPQAVMKEIYRETASAGFSRYPDPMAVELRESLAAYTGVNPENIMVGNGSDELILDLMLTFGTGAKFVVASPSFVMYGIQGQIASSTRLDVPRRSDFRLDVAAMQKAAAEPEVKLVVICTPNNPTGTATPRQEIEAILASTGALVVVDEAYGEFGGESCIPLLSRYPNLIILKTFSKAFGLAGLRVGYLLAGASIINELLRVKQPFNLNAFSQIAARVVMKNLDPFRERIGTILKERDRLHAELSAVPGVETFPTEANFILFRTALPAAQVYQGLLERGVLVRNVDSPSLPRCLRVSVGKPEENTTFLAGMREILAG</sequence>
<comment type="cofactor">
    <cofactor evidence="1 9">
        <name>pyridoxal 5'-phosphate</name>
        <dbReference type="ChEBI" id="CHEBI:597326"/>
    </cofactor>
</comment>
<keyword evidence="4 9" id="KW-0032">Aminotransferase</keyword>
<dbReference type="GO" id="GO:0004400">
    <property type="term" value="F:histidinol-phosphate transaminase activity"/>
    <property type="evidence" value="ECO:0007669"/>
    <property type="project" value="UniProtKB-UniRule"/>
</dbReference>
<evidence type="ECO:0000256" key="6">
    <source>
        <dbReference type="ARBA" id="ARBA00022679"/>
    </source>
</evidence>
<evidence type="ECO:0000256" key="3">
    <source>
        <dbReference type="ARBA" id="ARBA00011738"/>
    </source>
</evidence>
<feature type="domain" description="Aminotransferase class I/classII large" evidence="10">
    <location>
        <begin position="28"/>
        <end position="347"/>
    </location>
</feature>
<protein>
    <recommendedName>
        <fullName evidence="9">Histidinol-phosphate aminotransferase</fullName>
        <ecNumber evidence="9">2.6.1.9</ecNumber>
    </recommendedName>
    <alternativeName>
        <fullName evidence="9">Imidazole acetol-phosphate transaminase</fullName>
    </alternativeName>
</protein>
<dbReference type="PANTHER" id="PTHR42885:SF2">
    <property type="entry name" value="HISTIDINOL-PHOSPHATE AMINOTRANSFERASE"/>
    <property type="match status" value="1"/>
</dbReference>
<dbReference type="PROSITE" id="PS00599">
    <property type="entry name" value="AA_TRANSFER_CLASS_2"/>
    <property type="match status" value="1"/>
</dbReference>
<keyword evidence="6 9" id="KW-0808">Transferase</keyword>
<dbReference type="Gene3D" id="3.90.1150.10">
    <property type="entry name" value="Aspartate Aminotransferase, domain 1"/>
    <property type="match status" value="1"/>
</dbReference>
<dbReference type="AlphaFoldDB" id="A0A4Y7R6S1"/>
<dbReference type="HAMAP" id="MF_01023">
    <property type="entry name" value="HisC_aminotrans_2"/>
    <property type="match status" value="1"/>
</dbReference>
<dbReference type="SUPFAM" id="SSF53383">
    <property type="entry name" value="PLP-dependent transferases"/>
    <property type="match status" value="1"/>
</dbReference>
<comment type="catalytic activity">
    <reaction evidence="9">
        <text>L-histidinol phosphate + 2-oxoglutarate = 3-(imidazol-4-yl)-2-oxopropyl phosphate + L-glutamate</text>
        <dbReference type="Rhea" id="RHEA:23744"/>
        <dbReference type="ChEBI" id="CHEBI:16810"/>
        <dbReference type="ChEBI" id="CHEBI:29985"/>
        <dbReference type="ChEBI" id="CHEBI:57766"/>
        <dbReference type="ChEBI" id="CHEBI:57980"/>
        <dbReference type="EC" id="2.6.1.9"/>
    </reaction>
</comment>
<accession>A0A4Y7R6S1</accession>
<name>A0A4Y7R6S1_9FIRM</name>
<gene>
    <name evidence="11" type="primary">hisC2</name>
    <name evidence="9" type="synonym">hisC</name>
    <name evidence="11" type="ORF">Psch_03410</name>
</gene>
<dbReference type="EC" id="2.6.1.9" evidence="9"/>
<comment type="subunit">
    <text evidence="3 9">Homodimer.</text>
</comment>
<dbReference type="InterPro" id="IPR015421">
    <property type="entry name" value="PyrdxlP-dep_Trfase_major"/>
</dbReference>
<dbReference type="PANTHER" id="PTHR42885">
    <property type="entry name" value="HISTIDINOL-PHOSPHATE AMINOTRANSFERASE-RELATED"/>
    <property type="match status" value="1"/>
</dbReference>
<feature type="modified residue" description="N6-(pyridoxal phosphate)lysine" evidence="9">
    <location>
        <position position="217"/>
    </location>
</feature>
<keyword evidence="12" id="KW-1185">Reference proteome</keyword>
<keyword evidence="7 9" id="KW-0663">Pyridoxal phosphate</keyword>
<keyword evidence="5 9" id="KW-0028">Amino-acid biosynthesis</keyword>
<dbReference type="GO" id="GO:0030170">
    <property type="term" value="F:pyridoxal phosphate binding"/>
    <property type="evidence" value="ECO:0007669"/>
    <property type="project" value="InterPro"/>
</dbReference>
<dbReference type="InterPro" id="IPR015424">
    <property type="entry name" value="PyrdxlP-dep_Trfase"/>
</dbReference>
<evidence type="ECO:0000256" key="9">
    <source>
        <dbReference type="HAMAP-Rule" id="MF_01023"/>
    </source>
</evidence>
<dbReference type="UniPathway" id="UPA00031">
    <property type="reaction ID" value="UER00012"/>
</dbReference>
<evidence type="ECO:0000256" key="7">
    <source>
        <dbReference type="ARBA" id="ARBA00022898"/>
    </source>
</evidence>
<comment type="similarity">
    <text evidence="2 9">Belongs to the class-II pyridoxal-phosphate-dependent aminotransferase family. Histidinol-phosphate aminotransferase subfamily.</text>
</comment>
<proteinExistence type="inferred from homology"/>
<evidence type="ECO:0000256" key="1">
    <source>
        <dbReference type="ARBA" id="ARBA00001933"/>
    </source>
</evidence>
<dbReference type="EMBL" id="QFGA01000003">
    <property type="protein sequence ID" value="TEB04648.1"/>
    <property type="molecule type" value="Genomic_DNA"/>
</dbReference>
<dbReference type="InterPro" id="IPR001917">
    <property type="entry name" value="Aminotrans_II_pyridoxalP_BS"/>
</dbReference>
<dbReference type="InterPro" id="IPR004839">
    <property type="entry name" value="Aminotransferase_I/II_large"/>
</dbReference>
<evidence type="ECO:0000256" key="5">
    <source>
        <dbReference type="ARBA" id="ARBA00022605"/>
    </source>
</evidence>
<evidence type="ECO:0000259" key="10">
    <source>
        <dbReference type="Pfam" id="PF00155"/>
    </source>
</evidence>
<dbReference type="Proteomes" id="UP000298324">
    <property type="component" value="Unassembled WGS sequence"/>
</dbReference>